<evidence type="ECO:0000313" key="3">
    <source>
        <dbReference type="Proteomes" id="UP000321638"/>
    </source>
</evidence>
<dbReference type="OrthoDB" id="7376589at2"/>
<feature type="compositionally biased region" description="Pro residues" evidence="1">
    <location>
        <begin position="124"/>
        <end position="141"/>
    </location>
</feature>
<comment type="caution">
    <text evidence="2">The sequence shown here is derived from an EMBL/GenBank/DDBJ whole genome shotgun (WGS) entry which is preliminary data.</text>
</comment>
<keyword evidence="3" id="KW-1185">Reference proteome</keyword>
<proteinExistence type="predicted"/>
<sequence length="141" mass="16230">MRRSSIAAVAATVTLLLGGCEQYTWERPGTTDAVTEADRRDCRQQAQQEAFRSYAFYSGFPIMGPGYWGYRYQPDYWLWRQRLESDRFFYENRLTNFCMRNKGYTLVKVEDDVQAVPPANRTPVGPPAAPPPVTNTPPPRR</sequence>
<organism evidence="2 3">
    <name type="scientific">Vineibacter terrae</name>
    <dbReference type="NCBI Taxonomy" id="2586908"/>
    <lineage>
        <taxon>Bacteria</taxon>
        <taxon>Pseudomonadati</taxon>
        <taxon>Pseudomonadota</taxon>
        <taxon>Alphaproteobacteria</taxon>
        <taxon>Hyphomicrobiales</taxon>
        <taxon>Vineibacter</taxon>
    </lineage>
</organism>
<dbReference type="RefSeq" id="WP_147845600.1">
    <property type="nucleotide sequence ID" value="NZ_VDUZ01000003.1"/>
</dbReference>
<dbReference type="EMBL" id="VDUZ01000003">
    <property type="protein sequence ID" value="TXL81692.1"/>
    <property type="molecule type" value="Genomic_DNA"/>
</dbReference>
<dbReference type="Proteomes" id="UP000321638">
    <property type="component" value="Unassembled WGS sequence"/>
</dbReference>
<reference evidence="2 3" key="1">
    <citation type="submission" date="2019-06" db="EMBL/GenBank/DDBJ databases">
        <title>New taxonomy in bacterial strain CC-CFT640, isolated from vineyard.</title>
        <authorList>
            <person name="Lin S.-Y."/>
            <person name="Tsai C.-F."/>
            <person name="Young C.-C."/>
        </authorList>
    </citation>
    <scope>NUCLEOTIDE SEQUENCE [LARGE SCALE GENOMIC DNA]</scope>
    <source>
        <strain evidence="2 3">CC-CFT640</strain>
    </source>
</reference>
<evidence type="ECO:0008006" key="4">
    <source>
        <dbReference type="Google" id="ProtNLM"/>
    </source>
</evidence>
<name>A0A5C8PTK6_9HYPH</name>
<evidence type="ECO:0000256" key="1">
    <source>
        <dbReference type="SAM" id="MobiDB-lite"/>
    </source>
</evidence>
<dbReference type="PROSITE" id="PS51257">
    <property type="entry name" value="PROKAR_LIPOPROTEIN"/>
    <property type="match status" value="1"/>
</dbReference>
<protein>
    <recommendedName>
        <fullName evidence="4">Lipoprotein</fullName>
    </recommendedName>
</protein>
<evidence type="ECO:0000313" key="2">
    <source>
        <dbReference type="EMBL" id="TXL81692.1"/>
    </source>
</evidence>
<accession>A0A5C8PTK6</accession>
<feature type="region of interest" description="Disordered" evidence="1">
    <location>
        <begin position="116"/>
        <end position="141"/>
    </location>
</feature>
<dbReference type="AlphaFoldDB" id="A0A5C8PTK6"/>
<gene>
    <name evidence="2" type="ORF">FHP25_03950</name>
</gene>